<feature type="compositionally biased region" description="Low complexity" evidence="1">
    <location>
        <begin position="1"/>
        <end position="16"/>
    </location>
</feature>
<evidence type="ECO:0000256" key="1">
    <source>
        <dbReference type="SAM" id="MobiDB-lite"/>
    </source>
</evidence>
<proteinExistence type="predicted"/>
<keyword evidence="3" id="KW-1185">Reference proteome</keyword>
<dbReference type="Proteomes" id="UP000824120">
    <property type="component" value="Chromosome 5"/>
</dbReference>
<sequence length="70" mass="7802">MYSPLSSSSSSLSCSSHATDEDNESHKLTISSLRSDLCLVPDHNGWNRSHDRCCDCSKNMLNNVFRNNVP</sequence>
<evidence type="ECO:0000313" key="2">
    <source>
        <dbReference type="EMBL" id="KAG5604916.1"/>
    </source>
</evidence>
<accession>A0A9J5Z0M4</accession>
<dbReference type="AlphaFoldDB" id="A0A9J5Z0M4"/>
<comment type="caution">
    <text evidence="2">The sequence shown here is derived from an EMBL/GenBank/DDBJ whole genome shotgun (WGS) entry which is preliminary data.</text>
</comment>
<dbReference type="EMBL" id="JACXVP010000005">
    <property type="protein sequence ID" value="KAG5604916.1"/>
    <property type="molecule type" value="Genomic_DNA"/>
</dbReference>
<feature type="region of interest" description="Disordered" evidence="1">
    <location>
        <begin position="1"/>
        <end position="26"/>
    </location>
</feature>
<organism evidence="2 3">
    <name type="scientific">Solanum commersonii</name>
    <name type="common">Commerson's wild potato</name>
    <name type="synonym">Commerson's nightshade</name>
    <dbReference type="NCBI Taxonomy" id="4109"/>
    <lineage>
        <taxon>Eukaryota</taxon>
        <taxon>Viridiplantae</taxon>
        <taxon>Streptophyta</taxon>
        <taxon>Embryophyta</taxon>
        <taxon>Tracheophyta</taxon>
        <taxon>Spermatophyta</taxon>
        <taxon>Magnoliopsida</taxon>
        <taxon>eudicotyledons</taxon>
        <taxon>Gunneridae</taxon>
        <taxon>Pentapetalae</taxon>
        <taxon>asterids</taxon>
        <taxon>lamiids</taxon>
        <taxon>Solanales</taxon>
        <taxon>Solanaceae</taxon>
        <taxon>Solanoideae</taxon>
        <taxon>Solaneae</taxon>
        <taxon>Solanum</taxon>
    </lineage>
</organism>
<gene>
    <name evidence="2" type="ORF">H5410_026408</name>
</gene>
<reference evidence="2 3" key="1">
    <citation type="submission" date="2020-09" db="EMBL/GenBank/DDBJ databases">
        <title>De no assembly of potato wild relative species, Solanum commersonii.</title>
        <authorList>
            <person name="Cho K."/>
        </authorList>
    </citation>
    <scope>NUCLEOTIDE SEQUENCE [LARGE SCALE GENOMIC DNA]</scope>
    <source>
        <strain evidence="2">LZ3.2</strain>
        <tissue evidence="2">Leaf</tissue>
    </source>
</reference>
<evidence type="ECO:0000313" key="3">
    <source>
        <dbReference type="Proteomes" id="UP000824120"/>
    </source>
</evidence>
<protein>
    <submittedName>
        <fullName evidence="2">Uncharacterized protein</fullName>
    </submittedName>
</protein>
<name>A0A9J5Z0M4_SOLCO</name>